<gene>
    <name evidence="1" type="ORF">ABCS64_01060</name>
</gene>
<dbReference type="Proteomes" id="UP001574673">
    <property type="component" value="Unassembled WGS sequence"/>
</dbReference>
<organism evidence="1 2">
    <name type="scientific">Dentiradicibacter hellwigii</name>
    <dbReference type="NCBI Taxonomy" id="3149053"/>
    <lineage>
        <taxon>Bacteria</taxon>
        <taxon>Pseudomonadati</taxon>
        <taxon>Pseudomonadota</taxon>
        <taxon>Betaproteobacteria</taxon>
        <taxon>Rhodocyclales</taxon>
        <taxon>Rhodocyclaceae</taxon>
        <taxon>Dentiradicibacter</taxon>
    </lineage>
</organism>
<name>A0ABV4UBP3_9RHOO</name>
<comment type="caution">
    <text evidence="1">The sequence shown here is derived from an EMBL/GenBank/DDBJ whole genome shotgun (WGS) entry which is preliminary data.</text>
</comment>
<evidence type="ECO:0000313" key="2">
    <source>
        <dbReference type="Proteomes" id="UP001574673"/>
    </source>
</evidence>
<dbReference type="RefSeq" id="WP_418890093.1">
    <property type="nucleotide sequence ID" value="NZ_JBEUWX010000001.1"/>
</dbReference>
<accession>A0ABV4UBP3</accession>
<evidence type="ECO:0000313" key="1">
    <source>
        <dbReference type="EMBL" id="MFA9948928.1"/>
    </source>
</evidence>
<protein>
    <submittedName>
        <fullName evidence="1">Uncharacterized protein</fullName>
    </submittedName>
</protein>
<reference evidence="2" key="1">
    <citation type="submission" date="2024-06" db="EMBL/GenBank/DDBJ databases">
        <title>Radixoralia hellwigii gen. nov., sp nov., isolated from a root canal in the human oral cavity.</title>
        <authorList>
            <person name="Bartsch S."/>
            <person name="Wittmer A."/>
            <person name="Schulz A.-K."/>
            <person name="Neumann-Schaal M."/>
            <person name="Wolf J."/>
            <person name="Gronow S."/>
            <person name="Tennert C."/>
            <person name="Haecker G."/>
            <person name="Cieplik F."/>
            <person name="Al-Ahmad A."/>
        </authorList>
    </citation>
    <scope>NUCLEOTIDE SEQUENCE [LARGE SCALE GENOMIC DNA]</scope>
    <source>
        <strain evidence="2">Wk13</strain>
    </source>
</reference>
<proteinExistence type="predicted"/>
<sequence length="309" mass="36118">MNNASLPAPGIPHGLAVLTKKDAGRLAMRGLQALQLGLPTAAQQAAENFFSRHPDWFLFRVCRCGPIPQALIENYQDRWDWGRLSWNTALPWSEALIERYQDRWEWGKLSSNTALPWSEALIERYQERWDWRGRRRSLLDFFFLQGLSRNIALPWSEALIERYRDRWNWKGLSWNTALPWSEALIERYQDRWEWGELSSNTALPWSEALIERYQDRWDWGWLSSNTALPWSVTLIERYVHKWTFGRGLVSILLREPGCLSLTTQQTEKLTRQCLAAGRSADTVSAFAEICLTRRNINRLVSYCQALAAE</sequence>
<keyword evidence="2" id="KW-1185">Reference proteome</keyword>
<dbReference type="EMBL" id="JBEUWX010000001">
    <property type="protein sequence ID" value="MFA9948928.1"/>
    <property type="molecule type" value="Genomic_DNA"/>
</dbReference>